<sequence>MAVHLNSGHDIDMAAQTKEAIESCGGVRGVSVKVYSPPDAPSNKSTKWQKWSYVSNLHFSHDGIRPWRAYDIGPGKSVPWTKFSVPEECERPAIEASPLMSEASASFVPLRPRRTGGHSPVTEKEDISESEDESIDTLSSAINSRLFTCREEECIKSFMRHSSLVKHCCLDCEKHKRKLEHETLYDKAIIEYATKLDSGASKIPCGGRGK</sequence>
<name>A0ABN8N3G5_9CNID</name>
<keyword evidence="1" id="KW-0862">Zinc</keyword>
<reference evidence="4 5" key="1">
    <citation type="submission" date="2022-05" db="EMBL/GenBank/DDBJ databases">
        <authorList>
            <consortium name="Genoscope - CEA"/>
            <person name="William W."/>
        </authorList>
    </citation>
    <scope>NUCLEOTIDE SEQUENCE [LARGE SCALE GENOMIC DNA]</scope>
</reference>
<accession>A0ABN8N3G5</accession>
<evidence type="ECO:0000313" key="5">
    <source>
        <dbReference type="Proteomes" id="UP001159405"/>
    </source>
</evidence>
<evidence type="ECO:0000259" key="3">
    <source>
        <dbReference type="PROSITE" id="PS50157"/>
    </source>
</evidence>
<evidence type="ECO:0000256" key="1">
    <source>
        <dbReference type="PROSITE-ProRule" id="PRU00042"/>
    </source>
</evidence>
<protein>
    <recommendedName>
        <fullName evidence="3">C2H2-type domain-containing protein</fullName>
    </recommendedName>
</protein>
<evidence type="ECO:0000313" key="4">
    <source>
        <dbReference type="EMBL" id="CAH3041598.1"/>
    </source>
</evidence>
<comment type="caution">
    <text evidence="4">The sequence shown here is derived from an EMBL/GenBank/DDBJ whole genome shotgun (WGS) entry which is preliminary data.</text>
</comment>
<dbReference type="Proteomes" id="UP001159405">
    <property type="component" value="Unassembled WGS sequence"/>
</dbReference>
<feature type="domain" description="C2H2-type" evidence="3">
    <location>
        <begin position="147"/>
        <end position="167"/>
    </location>
</feature>
<dbReference type="PANTHER" id="PTHR33845">
    <property type="entry name" value="C2H2-TYPE DOMAIN-CONTAINING PROTEIN"/>
    <property type="match status" value="1"/>
</dbReference>
<gene>
    <name evidence="4" type="ORF">PLOB_00047806</name>
</gene>
<dbReference type="EMBL" id="CALNXK010000009">
    <property type="protein sequence ID" value="CAH3041598.1"/>
    <property type="molecule type" value="Genomic_DNA"/>
</dbReference>
<keyword evidence="1" id="KW-0863">Zinc-finger</keyword>
<proteinExistence type="predicted"/>
<dbReference type="InterPro" id="IPR013087">
    <property type="entry name" value="Znf_C2H2_type"/>
</dbReference>
<dbReference type="PROSITE" id="PS50157">
    <property type="entry name" value="ZINC_FINGER_C2H2_2"/>
    <property type="match status" value="1"/>
</dbReference>
<feature type="region of interest" description="Disordered" evidence="2">
    <location>
        <begin position="110"/>
        <end position="134"/>
    </location>
</feature>
<dbReference type="PANTHER" id="PTHR33845:SF1">
    <property type="entry name" value="C2H2-TYPE DOMAIN-CONTAINING PROTEIN"/>
    <property type="match status" value="1"/>
</dbReference>
<organism evidence="4 5">
    <name type="scientific">Porites lobata</name>
    <dbReference type="NCBI Taxonomy" id="104759"/>
    <lineage>
        <taxon>Eukaryota</taxon>
        <taxon>Metazoa</taxon>
        <taxon>Cnidaria</taxon>
        <taxon>Anthozoa</taxon>
        <taxon>Hexacorallia</taxon>
        <taxon>Scleractinia</taxon>
        <taxon>Fungiina</taxon>
        <taxon>Poritidae</taxon>
        <taxon>Porites</taxon>
    </lineage>
</organism>
<evidence type="ECO:0000256" key="2">
    <source>
        <dbReference type="SAM" id="MobiDB-lite"/>
    </source>
</evidence>
<keyword evidence="1" id="KW-0479">Metal-binding</keyword>
<keyword evidence="5" id="KW-1185">Reference proteome</keyword>